<keyword evidence="3" id="KW-1185">Reference proteome</keyword>
<sequence length="344" mass="39848">MNAFERDWAGLLPELVHIIARNVIDIFYFIRFRAVCKTWRSVTTIADLSPQFPWLLSPSHGRPDLQFYSIAFNKSFTIHAPKFANKTFFHPCRGSMLVLLGQHYTSLINPLSDTEIPLPILRAESAYDPWVGSQNFQSGDYVVFRGFGTKFHVFKPGDNKWIDMEVDYGSTYFHWNKFIFIMDACVTKVIDLSTNETVFVVPPPWNAYKWSANKITFTLWSPHFLIESSGEVLLVTYLDKRFEIYRLEIGNNKGDPLWVEVTSIGDRMLFLDFQNDFGDFSIRAGDFGGLNLKGNCIYSIRVKDQLKCPSCYAVERYDIETATTEYIHFHEGDITWYRPALDHT</sequence>
<reference evidence="2" key="1">
    <citation type="submission" date="2022-08" db="EMBL/GenBank/DDBJ databases">
        <authorList>
            <person name="Marques A."/>
        </authorList>
    </citation>
    <scope>NUCLEOTIDE SEQUENCE</scope>
    <source>
        <strain evidence="2">RhyPub2mFocal</strain>
        <tissue evidence="2">Leaves</tissue>
    </source>
</reference>
<gene>
    <name evidence="2" type="ORF">LUZ62_066778</name>
</gene>
<dbReference type="Proteomes" id="UP001140206">
    <property type="component" value="Chromosome 3"/>
</dbReference>
<evidence type="ECO:0000259" key="1">
    <source>
        <dbReference type="Pfam" id="PF03478"/>
    </source>
</evidence>
<dbReference type="InterPro" id="IPR050942">
    <property type="entry name" value="F-box_BR-signaling"/>
</dbReference>
<dbReference type="InterPro" id="IPR005174">
    <property type="entry name" value="KIB1-4_b-propeller"/>
</dbReference>
<organism evidence="2 3">
    <name type="scientific">Rhynchospora pubera</name>
    <dbReference type="NCBI Taxonomy" id="906938"/>
    <lineage>
        <taxon>Eukaryota</taxon>
        <taxon>Viridiplantae</taxon>
        <taxon>Streptophyta</taxon>
        <taxon>Embryophyta</taxon>
        <taxon>Tracheophyta</taxon>
        <taxon>Spermatophyta</taxon>
        <taxon>Magnoliopsida</taxon>
        <taxon>Liliopsida</taxon>
        <taxon>Poales</taxon>
        <taxon>Cyperaceae</taxon>
        <taxon>Cyperoideae</taxon>
        <taxon>Rhynchosporeae</taxon>
        <taxon>Rhynchospora</taxon>
    </lineage>
</organism>
<dbReference type="EMBL" id="JAMFTS010000003">
    <property type="protein sequence ID" value="KAJ4782521.1"/>
    <property type="molecule type" value="Genomic_DNA"/>
</dbReference>
<name>A0AAV8EUQ0_9POAL</name>
<comment type="caution">
    <text evidence="2">The sequence shown here is derived from an EMBL/GenBank/DDBJ whole genome shotgun (WGS) entry which is preliminary data.</text>
</comment>
<evidence type="ECO:0000313" key="2">
    <source>
        <dbReference type="EMBL" id="KAJ4782521.1"/>
    </source>
</evidence>
<proteinExistence type="predicted"/>
<protein>
    <submittedName>
        <fullName evidence="2">F-box domain-containing protein</fullName>
    </submittedName>
</protein>
<evidence type="ECO:0000313" key="3">
    <source>
        <dbReference type="Proteomes" id="UP001140206"/>
    </source>
</evidence>
<dbReference type="PANTHER" id="PTHR44259:SF114">
    <property type="entry name" value="OS06G0707300 PROTEIN"/>
    <property type="match status" value="1"/>
</dbReference>
<feature type="domain" description="KIB1-4 beta-propeller" evidence="1">
    <location>
        <begin position="67"/>
        <end position="310"/>
    </location>
</feature>
<dbReference type="AlphaFoldDB" id="A0AAV8EUQ0"/>
<accession>A0AAV8EUQ0</accession>
<dbReference type="PANTHER" id="PTHR44259">
    <property type="entry name" value="OS07G0183000 PROTEIN-RELATED"/>
    <property type="match status" value="1"/>
</dbReference>
<dbReference type="Pfam" id="PF03478">
    <property type="entry name" value="Beta-prop_KIB1-4"/>
    <property type="match status" value="1"/>
</dbReference>